<evidence type="ECO:0000256" key="1">
    <source>
        <dbReference type="ARBA" id="ARBA00007381"/>
    </source>
</evidence>
<evidence type="ECO:0000313" key="5">
    <source>
        <dbReference type="EMBL" id="SEQ42691.1"/>
    </source>
</evidence>
<dbReference type="SUPFAM" id="SSF53067">
    <property type="entry name" value="Actin-like ATPase domain"/>
    <property type="match status" value="2"/>
</dbReference>
<keyword evidence="2 4" id="KW-0547">Nucleotide-binding</keyword>
<dbReference type="AlphaFoldDB" id="A0A1H9FXR6"/>
<dbReference type="InterPro" id="IPR029047">
    <property type="entry name" value="HSP70_peptide-bd_sf"/>
</dbReference>
<dbReference type="SUPFAM" id="SSF100920">
    <property type="entry name" value="Heat shock protein 70kD (HSP70), peptide-binding domain"/>
    <property type="match status" value="1"/>
</dbReference>
<dbReference type="EMBL" id="FOGB01000003">
    <property type="protein sequence ID" value="SEQ42691.1"/>
    <property type="molecule type" value="Genomic_DNA"/>
</dbReference>
<dbReference type="PROSITE" id="PS00297">
    <property type="entry name" value="HSP70_1"/>
    <property type="match status" value="1"/>
</dbReference>
<evidence type="ECO:0000313" key="6">
    <source>
        <dbReference type="Proteomes" id="UP000198749"/>
    </source>
</evidence>
<sequence length="567" mass="62832">MTILGIDLGTTNSACAIWKDGKTTLIPNQLNEFLTPSVIGIDQQGEILVGLSASHRLISHPASTVAVFKRYMGTDYTIDLGKRSFTAAELSSLILRSLKEDAEAYLGETITQAVISVPAYFNDVQRKATKLAAELAGLNVDRLINEPTAAAMVYGLHDKRDGVQFLILDLGGGTFDVSLVEYFDGVIEVHASSGDNRLGGEDFLEMLVNHYFEKTGIAKRSLTANELQRVYAAMEGAKRKLSSEREIVIEQAVKSQLQPFRLSREEFDRIVHPLLHRIQLPIERTLRDAGVSPAEIDEVVLVGGATRMFAFRSLITRMFRRMPAANIDPDLVVAMGAGIQAGLKEKHADLDDVVLTDVAPYTLGVEIHNEGDKNDKQGGLFMPIIERNSIVPVSIERTLYTVCDNQKIVSINVYQGESRLVKNNVNLGELEVRVPPAKAGEESVNVRYSYDMNGLLDVDVTVNSTGLTQHTTIINSASGLTDKEIEQSREKLAKLKFHPREQAENRVLIARAERLYECSLGDKRDYISNLLSHFELVLEKQNPVEIKKVTAQFSEMLDGLEEDNLFS</sequence>
<dbReference type="PANTHER" id="PTHR19375">
    <property type="entry name" value="HEAT SHOCK PROTEIN 70KDA"/>
    <property type="match status" value="1"/>
</dbReference>
<dbReference type="STRING" id="355243.SAMN03080615_01500"/>
<keyword evidence="6" id="KW-1185">Reference proteome</keyword>
<dbReference type="Gene3D" id="3.90.640.10">
    <property type="entry name" value="Actin, Chain A, domain 4"/>
    <property type="match status" value="1"/>
</dbReference>
<dbReference type="InterPro" id="IPR013126">
    <property type="entry name" value="Hsp_70_fam"/>
</dbReference>
<proteinExistence type="inferred from homology"/>
<dbReference type="InterPro" id="IPR043129">
    <property type="entry name" value="ATPase_NBD"/>
</dbReference>
<dbReference type="FunFam" id="3.30.420.40:FF:000144">
    <property type="entry name" value="Molecular chaperone HscC"/>
    <property type="match status" value="1"/>
</dbReference>
<dbReference type="OrthoDB" id="9766019at2"/>
<reference evidence="6" key="1">
    <citation type="submission" date="2016-10" db="EMBL/GenBank/DDBJ databases">
        <authorList>
            <person name="Varghese N."/>
            <person name="Submissions S."/>
        </authorList>
    </citation>
    <scope>NUCLEOTIDE SEQUENCE [LARGE SCALE GENOMIC DNA]</scope>
    <source>
        <strain evidence="6">DSM 18887</strain>
    </source>
</reference>
<dbReference type="Gene3D" id="2.60.34.10">
    <property type="entry name" value="Substrate Binding Domain Of DNAk, Chain A, domain 1"/>
    <property type="match status" value="1"/>
</dbReference>
<dbReference type="Pfam" id="PF00012">
    <property type="entry name" value="HSP70"/>
    <property type="match status" value="1"/>
</dbReference>
<accession>A0A1H9FXR6</accession>
<dbReference type="PRINTS" id="PR00301">
    <property type="entry name" value="HEATSHOCK70"/>
</dbReference>
<evidence type="ECO:0000256" key="4">
    <source>
        <dbReference type="RuleBase" id="RU003322"/>
    </source>
</evidence>
<dbReference type="Proteomes" id="UP000198749">
    <property type="component" value="Unassembled WGS sequence"/>
</dbReference>
<keyword evidence="3 4" id="KW-0067">ATP-binding</keyword>
<dbReference type="GO" id="GO:0140662">
    <property type="term" value="F:ATP-dependent protein folding chaperone"/>
    <property type="evidence" value="ECO:0007669"/>
    <property type="project" value="InterPro"/>
</dbReference>
<gene>
    <name evidence="5" type="ORF">SAMN03080615_01500</name>
</gene>
<dbReference type="GO" id="GO:0005524">
    <property type="term" value="F:ATP binding"/>
    <property type="evidence" value="ECO:0007669"/>
    <property type="project" value="UniProtKB-KW"/>
</dbReference>
<evidence type="ECO:0000256" key="3">
    <source>
        <dbReference type="ARBA" id="ARBA00022840"/>
    </source>
</evidence>
<name>A0A1H9FXR6_9GAMM</name>
<dbReference type="Gene3D" id="3.30.420.40">
    <property type="match status" value="2"/>
</dbReference>
<protein>
    <submittedName>
        <fullName evidence="5">Molecular chaperone HscC</fullName>
    </submittedName>
</protein>
<comment type="similarity">
    <text evidence="1 4">Belongs to the heat shock protein 70 family.</text>
</comment>
<dbReference type="RefSeq" id="WP_091356074.1">
    <property type="nucleotide sequence ID" value="NZ_AP025284.1"/>
</dbReference>
<dbReference type="PROSITE" id="PS00329">
    <property type="entry name" value="HSP70_2"/>
    <property type="match status" value="1"/>
</dbReference>
<evidence type="ECO:0000256" key="2">
    <source>
        <dbReference type="ARBA" id="ARBA00022741"/>
    </source>
</evidence>
<dbReference type="InterPro" id="IPR018181">
    <property type="entry name" value="Heat_shock_70_CS"/>
</dbReference>
<organism evidence="5 6">
    <name type="scientific">Amphritea atlantica</name>
    <dbReference type="NCBI Taxonomy" id="355243"/>
    <lineage>
        <taxon>Bacteria</taxon>
        <taxon>Pseudomonadati</taxon>
        <taxon>Pseudomonadota</taxon>
        <taxon>Gammaproteobacteria</taxon>
        <taxon>Oceanospirillales</taxon>
        <taxon>Oceanospirillaceae</taxon>
        <taxon>Amphritea</taxon>
    </lineage>
</organism>